<dbReference type="AlphaFoldDB" id="A0A016UD47"/>
<reference evidence="2" key="1">
    <citation type="journal article" date="2015" name="Nat. Genet.">
        <title>The genome and transcriptome of the zoonotic hookworm Ancylostoma ceylanicum identify infection-specific gene families.</title>
        <authorList>
            <person name="Schwarz E.M."/>
            <person name="Hu Y."/>
            <person name="Antoshechkin I."/>
            <person name="Miller M.M."/>
            <person name="Sternberg P.W."/>
            <person name="Aroian R.V."/>
        </authorList>
    </citation>
    <scope>NUCLEOTIDE SEQUENCE</scope>
    <source>
        <strain evidence="2">HY135</strain>
    </source>
</reference>
<gene>
    <name evidence="1" type="primary">Acey_s0044.g1067</name>
    <name evidence="1" type="ORF">Y032_0044g1067</name>
</gene>
<protein>
    <submittedName>
        <fullName evidence="1">Uncharacterized protein</fullName>
    </submittedName>
</protein>
<comment type="caution">
    <text evidence="1">The sequence shown here is derived from an EMBL/GenBank/DDBJ whole genome shotgun (WGS) entry which is preliminary data.</text>
</comment>
<dbReference type="EMBL" id="JARK01001380">
    <property type="protein sequence ID" value="EYC13259.1"/>
    <property type="molecule type" value="Genomic_DNA"/>
</dbReference>
<proteinExistence type="predicted"/>
<keyword evidence="2" id="KW-1185">Reference proteome</keyword>
<dbReference type="Proteomes" id="UP000024635">
    <property type="component" value="Unassembled WGS sequence"/>
</dbReference>
<organism evidence="1 2">
    <name type="scientific">Ancylostoma ceylanicum</name>
    <dbReference type="NCBI Taxonomy" id="53326"/>
    <lineage>
        <taxon>Eukaryota</taxon>
        <taxon>Metazoa</taxon>
        <taxon>Ecdysozoa</taxon>
        <taxon>Nematoda</taxon>
        <taxon>Chromadorea</taxon>
        <taxon>Rhabditida</taxon>
        <taxon>Rhabditina</taxon>
        <taxon>Rhabditomorpha</taxon>
        <taxon>Strongyloidea</taxon>
        <taxon>Ancylostomatidae</taxon>
        <taxon>Ancylostomatinae</taxon>
        <taxon>Ancylostoma</taxon>
    </lineage>
</organism>
<sequence>MKTVVPAGTLPLYALITTNNARKANTEKFPPKNMREGHLTPVSDLSCSRELRNMSFCPSPKAFSFEIALFTGWSKNMETRQAIHISP</sequence>
<accession>A0A016UD47</accession>
<evidence type="ECO:0000313" key="1">
    <source>
        <dbReference type="EMBL" id="EYC13259.1"/>
    </source>
</evidence>
<name>A0A016UD47_9BILA</name>
<evidence type="ECO:0000313" key="2">
    <source>
        <dbReference type="Proteomes" id="UP000024635"/>
    </source>
</evidence>